<comment type="caution">
    <text evidence="3">The sequence shown here is derived from an EMBL/GenBank/DDBJ whole genome shotgun (WGS) entry which is preliminary data.</text>
</comment>
<sequence length="102" mass="11245">MKSILFIFAALLIGVLFADKTKEEALGALKQMDESRRGIGALRMVMDEIETDISRQKRNPCHIGLGNTYQCALATLENEPGVNVNGPNSPGKRRFLNNSQNP</sequence>
<organism evidence="3 4">
    <name type="scientific">Dimorphilus gyrociliatus</name>
    <dbReference type="NCBI Taxonomy" id="2664684"/>
    <lineage>
        <taxon>Eukaryota</taxon>
        <taxon>Metazoa</taxon>
        <taxon>Spiralia</taxon>
        <taxon>Lophotrochozoa</taxon>
        <taxon>Annelida</taxon>
        <taxon>Polychaeta</taxon>
        <taxon>Polychaeta incertae sedis</taxon>
        <taxon>Dinophilidae</taxon>
        <taxon>Dimorphilus</taxon>
    </lineage>
</organism>
<name>A0A7I8VX35_9ANNE</name>
<feature type="signal peptide" evidence="2">
    <location>
        <begin position="1"/>
        <end position="18"/>
    </location>
</feature>
<protein>
    <submittedName>
        <fullName evidence="3">DgyrCDS9484</fullName>
    </submittedName>
</protein>
<evidence type="ECO:0000313" key="3">
    <source>
        <dbReference type="EMBL" id="CAD5120930.1"/>
    </source>
</evidence>
<keyword evidence="2" id="KW-0732">Signal</keyword>
<accession>A0A7I8VX35</accession>
<feature type="region of interest" description="Disordered" evidence="1">
    <location>
        <begin position="81"/>
        <end position="102"/>
    </location>
</feature>
<proteinExistence type="predicted"/>
<evidence type="ECO:0000256" key="1">
    <source>
        <dbReference type="SAM" id="MobiDB-lite"/>
    </source>
</evidence>
<dbReference type="AlphaFoldDB" id="A0A7I8VX35"/>
<gene>
    <name evidence="3" type="ORF">DGYR_LOCUS8939</name>
</gene>
<evidence type="ECO:0000256" key="2">
    <source>
        <dbReference type="SAM" id="SignalP"/>
    </source>
</evidence>
<keyword evidence="4" id="KW-1185">Reference proteome</keyword>
<dbReference type="Proteomes" id="UP000549394">
    <property type="component" value="Unassembled WGS sequence"/>
</dbReference>
<evidence type="ECO:0000313" key="4">
    <source>
        <dbReference type="Proteomes" id="UP000549394"/>
    </source>
</evidence>
<reference evidence="3 4" key="1">
    <citation type="submission" date="2020-08" db="EMBL/GenBank/DDBJ databases">
        <authorList>
            <person name="Hejnol A."/>
        </authorList>
    </citation>
    <scope>NUCLEOTIDE SEQUENCE [LARGE SCALE GENOMIC DNA]</scope>
</reference>
<dbReference type="EMBL" id="CAJFCJ010000013">
    <property type="protein sequence ID" value="CAD5120930.1"/>
    <property type="molecule type" value="Genomic_DNA"/>
</dbReference>
<feature type="chain" id="PRO_5029633577" evidence="2">
    <location>
        <begin position="19"/>
        <end position="102"/>
    </location>
</feature>